<dbReference type="Proteomes" id="UP000010931">
    <property type="component" value="Unassembled WGS sequence"/>
</dbReference>
<feature type="domain" description="Enoyl reductase (ER)" evidence="1">
    <location>
        <begin position="167"/>
        <end position="467"/>
    </location>
</feature>
<evidence type="ECO:0000313" key="3">
    <source>
        <dbReference type="Proteomes" id="UP000010931"/>
    </source>
</evidence>
<dbReference type="STRING" id="85558.T45_02811"/>
<name>L7EYZ9_STRT8</name>
<accession>L7EYZ9</accession>
<proteinExistence type="predicted"/>
<dbReference type="InterPro" id="IPR052733">
    <property type="entry name" value="Chloroplast_QOR"/>
</dbReference>
<dbReference type="PANTHER" id="PTHR44013">
    <property type="entry name" value="ZINC-TYPE ALCOHOL DEHYDROGENASE-LIKE PROTEIN C16A3.02C"/>
    <property type="match status" value="1"/>
</dbReference>
<dbReference type="InterPro" id="IPR020843">
    <property type="entry name" value="ER"/>
</dbReference>
<evidence type="ECO:0000259" key="1">
    <source>
        <dbReference type="SMART" id="SM00829"/>
    </source>
</evidence>
<dbReference type="Gene3D" id="3.40.50.720">
    <property type="entry name" value="NAD(P)-binding Rossmann-like Domain"/>
    <property type="match status" value="1"/>
</dbReference>
<evidence type="ECO:0000313" key="2">
    <source>
        <dbReference type="EMBL" id="ELP63966.1"/>
    </source>
</evidence>
<dbReference type="SUPFAM" id="SSF51735">
    <property type="entry name" value="NAD(P)-binding Rossmann-fold domains"/>
    <property type="match status" value="1"/>
</dbReference>
<dbReference type="EMBL" id="AEJB01000493">
    <property type="protein sequence ID" value="ELP63966.1"/>
    <property type="molecule type" value="Genomic_DNA"/>
</dbReference>
<dbReference type="Pfam" id="PF13602">
    <property type="entry name" value="ADH_zinc_N_2"/>
    <property type="match status" value="1"/>
</dbReference>
<dbReference type="InterPro" id="IPR013154">
    <property type="entry name" value="ADH-like_N"/>
</dbReference>
<dbReference type="AlphaFoldDB" id="L7EYZ9"/>
<dbReference type="SMART" id="SM00829">
    <property type="entry name" value="PKS_ER"/>
    <property type="match status" value="1"/>
</dbReference>
<dbReference type="Pfam" id="PF08240">
    <property type="entry name" value="ADH_N"/>
    <property type="match status" value="1"/>
</dbReference>
<organism evidence="2 3">
    <name type="scientific">Streptomyces turgidiscabies (strain Car8)</name>
    <dbReference type="NCBI Taxonomy" id="698760"/>
    <lineage>
        <taxon>Bacteria</taxon>
        <taxon>Bacillati</taxon>
        <taxon>Actinomycetota</taxon>
        <taxon>Actinomycetes</taxon>
        <taxon>Kitasatosporales</taxon>
        <taxon>Streptomycetaceae</taxon>
        <taxon>Streptomyces</taxon>
    </lineage>
</organism>
<keyword evidence="3" id="KW-1185">Reference proteome</keyword>
<dbReference type="GO" id="GO:0016491">
    <property type="term" value="F:oxidoreductase activity"/>
    <property type="evidence" value="ECO:0007669"/>
    <property type="project" value="InterPro"/>
</dbReference>
<dbReference type="PANTHER" id="PTHR44013:SF1">
    <property type="entry name" value="ZINC-TYPE ALCOHOL DEHYDROGENASE-LIKE PROTEIN C16A3.02C"/>
    <property type="match status" value="1"/>
</dbReference>
<protein>
    <submittedName>
        <fullName evidence="2">Oxidoreductase, zinc-binding dehydrogenase family protein</fullName>
    </submittedName>
</protein>
<dbReference type="PATRIC" id="fig|698760.3.peg.7141"/>
<dbReference type="InterPro" id="IPR011032">
    <property type="entry name" value="GroES-like_sf"/>
</dbReference>
<gene>
    <name evidence="2" type="ORF">STRTUCAR8_08291</name>
</gene>
<sequence length="470" mass="50162">MVELLVPHAPRGDLRVPRRCPVDRSRQVYAILAEAIAGGSVQAVVVGRAPRAWPTPTPTPTPRPWLAFLAEQVLSGVLRVAVTATWPLEQAAEAFAALRCRRPGQDRRLLLLNTPDKRRLLLLNTPDKRRLLLLTTLYKEVRPCPPGSPPMSPDQLMMRAVRYDRYGGPEVLSVGDVPRPSPGPGQVLVRVHASSVNPMDVKIRSGGLRLISGRRFPKGTGGDFAGEVAALGSEVTDVTVGEHVWGILSDVSGRTGAAGEYVLAKPQAISTAPSGTDLVAAAALPAVGITALRALRDTLRLRSGQRLLVVGASGGVGSTAVQLAHAWGAHVTTIAGAANAPFCRELGADVALDYATTPPNALKGQFDAVLDCHGSSVRDYRRALRPGGRIASPTAGAIPFALLSLVLPGPRVRLIMASPRRTDLKTLADHVDKQDLRPVIERVYPLDEIQDAHRATETGHARGKRVIRLV</sequence>
<reference evidence="2 3" key="1">
    <citation type="journal article" date="2011" name="Plasmid">
        <title>Streptomyces turgidiscabies Car8 contains a modular pathogenicity island that shares virulence genes with other actinobacterial plant pathogens.</title>
        <authorList>
            <person name="Huguet-Tapia J.C."/>
            <person name="Badger J.H."/>
            <person name="Loria R."/>
            <person name="Pettis G.S."/>
        </authorList>
    </citation>
    <scope>NUCLEOTIDE SEQUENCE [LARGE SCALE GENOMIC DNA]</scope>
    <source>
        <strain evidence="2 3">Car8</strain>
    </source>
</reference>
<comment type="caution">
    <text evidence="2">The sequence shown here is derived from an EMBL/GenBank/DDBJ whole genome shotgun (WGS) entry which is preliminary data.</text>
</comment>
<dbReference type="CDD" id="cd08267">
    <property type="entry name" value="MDR1"/>
    <property type="match status" value="1"/>
</dbReference>
<dbReference type="SUPFAM" id="SSF50129">
    <property type="entry name" value="GroES-like"/>
    <property type="match status" value="1"/>
</dbReference>
<dbReference type="InterPro" id="IPR036291">
    <property type="entry name" value="NAD(P)-bd_dom_sf"/>
</dbReference>
<dbReference type="Gene3D" id="3.90.180.10">
    <property type="entry name" value="Medium-chain alcohol dehydrogenases, catalytic domain"/>
    <property type="match status" value="1"/>
</dbReference>